<dbReference type="SUPFAM" id="SSF81321">
    <property type="entry name" value="Family A G protein-coupled receptor-like"/>
    <property type="match status" value="1"/>
</dbReference>
<dbReference type="PANTHER" id="PTHR24249">
    <property type="entry name" value="HISTAMINE RECEPTOR-RELATED G-PROTEIN COUPLED RECEPTOR"/>
    <property type="match status" value="1"/>
</dbReference>
<dbReference type="RefSeq" id="XP_031548556.1">
    <property type="nucleotide sequence ID" value="XM_031692696.1"/>
</dbReference>
<dbReference type="PRINTS" id="PR00237">
    <property type="entry name" value="GPCRRHODOPSN"/>
</dbReference>
<accession>A0A6P8GZN5</accession>
<dbReference type="RefSeq" id="XP_031548555.1">
    <property type="nucleotide sequence ID" value="XM_031692695.1"/>
</dbReference>
<dbReference type="Proteomes" id="UP000515163">
    <property type="component" value="Unplaced"/>
</dbReference>
<comment type="subcellular location">
    <subcellularLocation>
        <location evidence="1">Cell membrane</location>
        <topology evidence="1">Multi-pass membrane protein</topology>
    </subcellularLocation>
</comment>
<keyword evidence="11" id="KW-1185">Reference proteome</keyword>
<evidence type="ECO:0000256" key="5">
    <source>
        <dbReference type="ARBA" id="ARBA00023040"/>
    </source>
</evidence>
<dbReference type="InterPro" id="IPR050569">
    <property type="entry name" value="TAAR"/>
</dbReference>
<evidence type="ECO:0000256" key="6">
    <source>
        <dbReference type="ARBA" id="ARBA00023136"/>
    </source>
</evidence>
<keyword evidence="8" id="KW-0807">Transducer</keyword>
<evidence type="ECO:0000259" key="10">
    <source>
        <dbReference type="PROSITE" id="PS50262"/>
    </source>
</evidence>
<dbReference type="KEGG" id="aten:116286233"/>
<dbReference type="GO" id="GO:0004930">
    <property type="term" value="F:G protein-coupled receptor activity"/>
    <property type="evidence" value="ECO:0007669"/>
    <property type="project" value="UniProtKB-KW"/>
</dbReference>
<feature type="transmembrane region" description="Helical" evidence="9">
    <location>
        <begin position="104"/>
        <end position="133"/>
    </location>
</feature>
<sequence>MESISNNLSYNNYSRDNIATYIHHRPTWYWISISFVSIITTLGNSLVIFLITSKKTLRSRVSPNLFILSLGVADFLVGSFNIPALLLCRFAIRCGNVSLSIIYSFIPLFLTSATVNVCLLTFDVYLGVFHPFFYPNLMYPSRVRLLIAFAWLLSVILNIPTFITVWNEFDDKSAGFADQILTLIFSVLASGFLVFAYARILRVVRIHRQQIKKHETQLATNSLSFHSAISPSIASGQNEQVRRKYKDGTITATGFVTLIFLVCNGFWQYYLIHRIWPEAFPISYPLIYLIRLLVYCTSSMNFVVYALLRKDLREELESYVKKIYNKFAGKRITATTEQ</sequence>
<feature type="transmembrane region" description="Helical" evidence="9">
    <location>
        <begin position="28"/>
        <end position="53"/>
    </location>
</feature>
<dbReference type="AlphaFoldDB" id="A0A6P8GZN5"/>
<keyword evidence="3 9" id="KW-0812">Transmembrane</keyword>
<evidence type="ECO:0000313" key="11">
    <source>
        <dbReference type="Proteomes" id="UP000515163"/>
    </source>
</evidence>
<organism evidence="11 13">
    <name type="scientific">Actinia tenebrosa</name>
    <name type="common">Australian red waratah sea anemone</name>
    <dbReference type="NCBI Taxonomy" id="6105"/>
    <lineage>
        <taxon>Eukaryota</taxon>
        <taxon>Metazoa</taxon>
        <taxon>Cnidaria</taxon>
        <taxon>Anthozoa</taxon>
        <taxon>Hexacorallia</taxon>
        <taxon>Actiniaria</taxon>
        <taxon>Actiniidae</taxon>
        <taxon>Actinia</taxon>
    </lineage>
</organism>
<evidence type="ECO:0000256" key="2">
    <source>
        <dbReference type="ARBA" id="ARBA00022475"/>
    </source>
</evidence>
<dbReference type="PROSITE" id="PS50262">
    <property type="entry name" value="G_PROTEIN_RECEP_F1_2"/>
    <property type="match status" value="1"/>
</dbReference>
<keyword evidence="6 9" id="KW-0472">Membrane</keyword>
<dbReference type="InterPro" id="IPR017452">
    <property type="entry name" value="GPCR_Rhodpsn_7TM"/>
</dbReference>
<keyword evidence="7 12" id="KW-0675">Receptor</keyword>
<keyword evidence="5" id="KW-0297">G-protein coupled receptor</keyword>
<feature type="transmembrane region" description="Helical" evidence="9">
    <location>
        <begin position="145"/>
        <end position="167"/>
    </location>
</feature>
<evidence type="ECO:0000256" key="8">
    <source>
        <dbReference type="ARBA" id="ARBA00023224"/>
    </source>
</evidence>
<evidence type="ECO:0000256" key="7">
    <source>
        <dbReference type="ARBA" id="ARBA00023170"/>
    </source>
</evidence>
<feature type="transmembrane region" description="Helical" evidence="9">
    <location>
        <begin position="282"/>
        <end position="308"/>
    </location>
</feature>
<feature type="transmembrane region" description="Helical" evidence="9">
    <location>
        <begin position="250"/>
        <end position="270"/>
    </location>
</feature>
<evidence type="ECO:0000313" key="13">
    <source>
        <dbReference type="RefSeq" id="XP_031548556.1"/>
    </source>
</evidence>
<evidence type="ECO:0000313" key="12">
    <source>
        <dbReference type="RefSeq" id="XP_031548555.1"/>
    </source>
</evidence>
<feature type="transmembrane region" description="Helical" evidence="9">
    <location>
        <begin position="65"/>
        <end position="92"/>
    </location>
</feature>
<name>A0A6P8GZN5_ACTTE</name>
<feature type="domain" description="G-protein coupled receptors family 1 profile" evidence="10">
    <location>
        <begin position="43"/>
        <end position="305"/>
    </location>
</feature>
<evidence type="ECO:0000313" key="14">
    <source>
        <dbReference type="RefSeq" id="XP_031548557.1"/>
    </source>
</evidence>
<keyword evidence="4 9" id="KW-1133">Transmembrane helix</keyword>
<evidence type="ECO:0000256" key="4">
    <source>
        <dbReference type="ARBA" id="ARBA00022989"/>
    </source>
</evidence>
<protein>
    <submittedName>
        <fullName evidence="12 13">Probable G-protein coupled receptor No9 isoform X1</fullName>
    </submittedName>
</protein>
<dbReference type="RefSeq" id="XP_031548557.1">
    <property type="nucleotide sequence ID" value="XM_031692697.1"/>
</dbReference>
<feature type="transmembrane region" description="Helical" evidence="9">
    <location>
        <begin position="179"/>
        <end position="198"/>
    </location>
</feature>
<dbReference type="Pfam" id="PF00001">
    <property type="entry name" value="7tm_1"/>
    <property type="match status" value="1"/>
</dbReference>
<dbReference type="OrthoDB" id="5955414at2759"/>
<evidence type="ECO:0000256" key="9">
    <source>
        <dbReference type="SAM" id="Phobius"/>
    </source>
</evidence>
<dbReference type="PANTHER" id="PTHR24249:SF372">
    <property type="entry name" value="G-PROTEIN COUPLED RECEPTORS FAMILY 1 PROFILE DOMAIN-CONTAINING PROTEIN"/>
    <property type="match status" value="1"/>
</dbReference>
<dbReference type="Gene3D" id="1.20.1070.10">
    <property type="entry name" value="Rhodopsin 7-helix transmembrane proteins"/>
    <property type="match status" value="1"/>
</dbReference>
<gene>
    <name evidence="12 13 14" type="primary">LOC116286233</name>
</gene>
<reference evidence="12 13" key="1">
    <citation type="submission" date="2025-04" db="UniProtKB">
        <authorList>
            <consortium name="RefSeq"/>
        </authorList>
    </citation>
    <scope>IDENTIFICATION</scope>
    <source>
        <tissue evidence="12 13">Tentacle</tissue>
    </source>
</reference>
<dbReference type="InterPro" id="IPR000276">
    <property type="entry name" value="GPCR_Rhodpsn"/>
</dbReference>
<dbReference type="GO" id="GO:0005886">
    <property type="term" value="C:plasma membrane"/>
    <property type="evidence" value="ECO:0007669"/>
    <property type="project" value="UniProtKB-SubCell"/>
</dbReference>
<proteinExistence type="predicted"/>
<dbReference type="GeneID" id="116286233"/>
<evidence type="ECO:0000256" key="3">
    <source>
        <dbReference type="ARBA" id="ARBA00022692"/>
    </source>
</evidence>
<dbReference type="CDD" id="cd00637">
    <property type="entry name" value="7tm_classA_rhodopsin-like"/>
    <property type="match status" value="1"/>
</dbReference>
<keyword evidence="2" id="KW-1003">Cell membrane</keyword>
<evidence type="ECO:0000256" key="1">
    <source>
        <dbReference type="ARBA" id="ARBA00004651"/>
    </source>
</evidence>